<evidence type="ECO:0000313" key="2">
    <source>
        <dbReference type="Proteomes" id="UP001239111"/>
    </source>
</evidence>
<accession>A0ACC2NTG4</accession>
<comment type="caution">
    <text evidence="1">The sequence shown here is derived from an EMBL/GenBank/DDBJ whole genome shotgun (WGS) entry which is preliminary data.</text>
</comment>
<name>A0ACC2NTG4_9HYME</name>
<sequence>MHLRICATFLHVHATYKYGRKNKKPFSASGENLGLTKELRHNASAGIVLSDQSLVLQGITRDSSGNYSCVAANSEGRNRSNIIHLHVMFAPICKSLVPSTTTKSDISSEELATFELIDDNELESFNATSHKTLDLICEVEATPNDVTFHWTFNNSRGLVEVSDRKFSSEETVSRLRHLLRTDSDYGTFGCWASNIVGHSKQPCMYHVPTPVSPLPLQNCTAHNQSGSVIRISCVEGFDGGLPQKFVAVLDEQRHESHTPNWEIQIHKPSTVTLYAVNAKGSSDPVVIEGIAFKDVAKFTGETGIPLELSPILIGLGGTATGLGLIPSIATFTVKGEEEDGNPDLIPTTALTNNYTDRKLSVYGSLPRGSNFSEDQMMPRSLLQEMHYPRAAPNTYYSLQRPTRYTESIVRHTTVQESCI</sequence>
<protein>
    <submittedName>
        <fullName evidence="1">Uncharacterized protein</fullName>
    </submittedName>
</protein>
<evidence type="ECO:0000313" key="1">
    <source>
        <dbReference type="EMBL" id="KAJ8674510.1"/>
    </source>
</evidence>
<keyword evidence="2" id="KW-1185">Reference proteome</keyword>
<organism evidence="1 2">
    <name type="scientific">Eretmocerus hayati</name>
    <dbReference type="NCBI Taxonomy" id="131215"/>
    <lineage>
        <taxon>Eukaryota</taxon>
        <taxon>Metazoa</taxon>
        <taxon>Ecdysozoa</taxon>
        <taxon>Arthropoda</taxon>
        <taxon>Hexapoda</taxon>
        <taxon>Insecta</taxon>
        <taxon>Pterygota</taxon>
        <taxon>Neoptera</taxon>
        <taxon>Endopterygota</taxon>
        <taxon>Hymenoptera</taxon>
        <taxon>Apocrita</taxon>
        <taxon>Proctotrupomorpha</taxon>
        <taxon>Chalcidoidea</taxon>
        <taxon>Aphelinidae</taxon>
        <taxon>Aphelininae</taxon>
        <taxon>Eretmocerus</taxon>
    </lineage>
</organism>
<dbReference type="Proteomes" id="UP001239111">
    <property type="component" value="Chromosome 3"/>
</dbReference>
<gene>
    <name evidence="1" type="ORF">QAD02_005772</name>
</gene>
<dbReference type="EMBL" id="CM056743">
    <property type="protein sequence ID" value="KAJ8674510.1"/>
    <property type="molecule type" value="Genomic_DNA"/>
</dbReference>
<proteinExistence type="predicted"/>
<reference evidence="1" key="1">
    <citation type="submission" date="2023-04" db="EMBL/GenBank/DDBJ databases">
        <title>A chromosome-level genome assembly of the parasitoid wasp Eretmocerus hayati.</title>
        <authorList>
            <person name="Zhong Y."/>
            <person name="Liu S."/>
            <person name="Liu Y."/>
        </authorList>
    </citation>
    <scope>NUCLEOTIDE SEQUENCE</scope>
    <source>
        <strain evidence="1">ZJU_SS_LIU_2023</strain>
    </source>
</reference>